<sequence>MRGHVQSEYEAAASADEIWAVYSSPDLPRLIVELMPARYERIDVLKGDGTVGTVIRNFLNPGDMDFYFLTFHLGIYHTTILMHNLFMQPCFLSIVTSDNLIYILISANSGPLTWNEKFIKIDDKTRTKVVQHIEGGYLDMGFSFYENIFTIIKTGKDSCLITARTVFDVAEEYESNTSLISVSWAMARAISNYVIQNRANKDEKQTKSFLRCC</sequence>
<comment type="caution">
    <text evidence="1">The sequence shown here is derived from an EMBL/GenBank/DDBJ whole genome shotgun (WGS) entry which is preliminary data.</text>
</comment>
<name>A0A835HTD0_9MAGN</name>
<reference evidence="1 2" key="1">
    <citation type="submission" date="2020-10" db="EMBL/GenBank/DDBJ databases">
        <title>The Coptis chinensis genome and diversification of protoberbering-type alkaloids.</title>
        <authorList>
            <person name="Wang B."/>
            <person name="Shu S."/>
            <person name="Song C."/>
            <person name="Liu Y."/>
        </authorList>
    </citation>
    <scope>NUCLEOTIDE SEQUENCE [LARGE SCALE GENOMIC DNA]</scope>
    <source>
        <strain evidence="1">HL-2020</strain>
        <tissue evidence="1">Leaf</tissue>
    </source>
</reference>
<dbReference type="EMBL" id="JADFTS010000005">
    <property type="protein sequence ID" value="KAF9605401.1"/>
    <property type="molecule type" value="Genomic_DNA"/>
</dbReference>
<organism evidence="1 2">
    <name type="scientific">Coptis chinensis</name>
    <dbReference type="NCBI Taxonomy" id="261450"/>
    <lineage>
        <taxon>Eukaryota</taxon>
        <taxon>Viridiplantae</taxon>
        <taxon>Streptophyta</taxon>
        <taxon>Embryophyta</taxon>
        <taxon>Tracheophyta</taxon>
        <taxon>Spermatophyta</taxon>
        <taxon>Magnoliopsida</taxon>
        <taxon>Ranunculales</taxon>
        <taxon>Ranunculaceae</taxon>
        <taxon>Coptidoideae</taxon>
        <taxon>Coptis</taxon>
    </lineage>
</organism>
<dbReference type="InterPro" id="IPR023393">
    <property type="entry name" value="START-like_dom_sf"/>
</dbReference>
<proteinExistence type="predicted"/>
<keyword evidence="2" id="KW-1185">Reference proteome</keyword>
<dbReference type="AlphaFoldDB" id="A0A835HTD0"/>
<evidence type="ECO:0008006" key="3">
    <source>
        <dbReference type="Google" id="ProtNLM"/>
    </source>
</evidence>
<dbReference type="Gene3D" id="3.30.530.20">
    <property type="match status" value="2"/>
</dbReference>
<accession>A0A835HTD0</accession>
<gene>
    <name evidence="1" type="ORF">IFM89_016978</name>
</gene>
<dbReference type="Proteomes" id="UP000631114">
    <property type="component" value="Unassembled WGS sequence"/>
</dbReference>
<evidence type="ECO:0000313" key="2">
    <source>
        <dbReference type="Proteomes" id="UP000631114"/>
    </source>
</evidence>
<evidence type="ECO:0000313" key="1">
    <source>
        <dbReference type="EMBL" id="KAF9605401.1"/>
    </source>
</evidence>
<protein>
    <recommendedName>
        <fullName evidence="3">Bet v I/Major latex protein domain-containing protein</fullName>
    </recommendedName>
</protein>
<dbReference type="SUPFAM" id="SSF55961">
    <property type="entry name" value="Bet v1-like"/>
    <property type="match status" value="2"/>
</dbReference>
<dbReference type="OrthoDB" id="1879545at2759"/>